<name>A0A7J7CXM7_TRIWF</name>
<feature type="compositionally biased region" description="Basic and acidic residues" evidence="1">
    <location>
        <begin position="1"/>
        <end position="24"/>
    </location>
</feature>
<organism evidence="2 3">
    <name type="scientific">Tripterygium wilfordii</name>
    <name type="common">Thunder God vine</name>
    <dbReference type="NCBI Taxonomy" id="458696"/>
    <lineage>
        <taxon>Eukaryota</taxon>
        <taxon>Viridiplantae</taxon>
        <taxon>Streptophyta</taxon>
        <taxon>Embryophyta</taxon>
        <taxon>Tracheophyta</taxon>
        <taxon>Spermatophyta</taxon>
        <taxon>Magnoliopsida</taxon>
        <taxon>eudicotyledons</taxon>
        <taxon>Gunneridae</taxon>
        <taxon>Pentapetalae</taxon>
        <taxon>rosids</taxon>
        <taxon>fabids</taxon>
        <taxon>Celastrales</taxon>
        <taxon>Celastraceae</taxon>
        <taxon>Tripterygium</taxon>
    </lineage>
</organism>
<dbReference type="Proteomes" id="UP000593562">
    <property type="component" value="Unassembled WGS sequence"/>
</dbReference>
<dbReference type="EMBL" id="JAAARO010000012">
    <property type="protein sequence ID" value="KAF5738824.1"/>
    <property type="molecule type" value="Genomic_DNA"/>
</dbReference>
<evidence type="ECO:0000256" key="1">
    <source>
        <dbReference type="SAM" id="MobiDB-lite"/>
    </source>
</evidence>
<accession>A0A7J7CXM7</accession>
<proteinExistence type="predicted"/>
<dbReference type="AlphaFoldDB" id="A0A7J7CXM7"/>
<feature type="compositionally biased region" description="Polar residues" evidence="1">
    <location>
        <begin position="26"/>
        <end position="46"/>
    </location>
</feature>
<keyword evidence="3" id="KW-1185">Reference proteome</keyword>
<evidence type="ECO:0000313" key="2">
    <source>
        <dbReference type="EMBL" id="KAF5738824.1"/>
    </source>
</evidence>
<evidence type="ECO:0000313" key="3">
    <source>
        <dbReference type="Proteomes" id="UP000593562"/>
    </source>
</evidence>
<dbReference type="InParanoid" id="A0A7J7CXM7"/>
<protein>
    <submittedName>
        <fullName evidence="2">Dynamin-2B-like isoform X2</fullName>
    </submittedName>
</protein>
<gene>
    <name evidence="2" type="ORF">HS088_TW12G00017</name>
</gene>
<feature type="region of interest" description="Disordered" evidence="1">
    <location>
        <begin position="1"/>
        <end position="73"/>
    </location>
</feature>
<sequence length="101" mass="11304">MLLRMERQRGEEELKNRRTKKEQEAEQATLNRATSPQTGAQQTGGSLKSMKDKSGQADNEEKEGSALKTAGPEGEITAGRLCCYVGSFYRHEEQLVENERS</sequence>
<comment type="caution">
    <text evidence="2">The sequence shown here is derived from an EMBL/GenBank/DDBJ whole genome shotgun (WGS) entry which is preliminary data.</text>
</comment>
<reference evidence="2 3" key="1">
    <citation type="journal article" date="2020" name="Nat. Commun.">
        <title>Genome of Tripterygium wilfordii and identification of cytochrome P450 involved in triptolide biosynthesis.</title>
        <authorList>
            <person name="Tu L."/>
            <person name="Su P."/>
            <person name="Zhang Z."/>
            <person name="Gao L."/>
            <person name="Wang J."/>
            <person name="Hu T."/>
            <person name="Zhou J."/>
            <person name="Zhang Y."/>
            <person name="Zhao Y."/>
            <person name="Liu Y."/>
            <person name="Song Y."/>
            <person name="Tong Y."/>
            <person name="Lu Y."/>
            <person name="Yang J."/>
            <person name="Xu C."/>
            <person name="Jia M."/>
            <person name="Peters R.J."/>
            <person name="Huang L."/>
            <person name="Gao W."/>
        </authorList>
    </citation>
    <scope>NUCLEOTIDE SEQUENCE [LARGE SCALE GENOMIC DNA]</scope>
    <source>
        <strain evidence="3">cv. XIE 37</strain>
        <tissue evidence="2">Leaf</tissue>
    </source>
</reference>